<evidence type="ECO:0000313" key="14">
    <source>
        <dbReference type="Proteomes" id="UP001283361"/>
    </source>
</evidence>
<dbReference type="AlphaFoldDB" id="A0AAE1AFE3"/>
<keyword evidence="5 12" id="KW-0812">Transmembrane</keyword>
<name>A0AAE1AFE3_9GAST</name>
<evidence type="ECO:0000256" key="3">
    <source>
        <dbReference type="ARBA" id="ARBA00022676"/>
    </source>
</evidence>
<comment type="similarity">
    <text evidence="10">Belongs to the glycosyltransferase 14 family.</text>
</comment>
<gene>
    <name evidence="13" type="ORF">RRG08_023477</name>
</gene>
<keyword evidence="7 12" id="KW-1133">Transmembrane helix</keyword>
<evidence type="ECO:0000256" key="12">
    <source>
        <dbReference type="SAM" id="Phobius"/>
    </source>
</evidence>
<feature type="region of interest" description="Disordered" evidence="11">
    <location>
        <begin position="341"/>
        <end position="361"/>
    </location>
</feature>
<dbReference type="Pfam" id="PF02485">
    <property type="entry name" value="Branch"/>
    <property type="match status" value="2"/>
</dbReference>
<feature type="compositionally biased region" description="Basic and acidic residues" evidence="11">
    <location>
        <begin position="285"/>
        <end position="295"/>
    </location>
</feature>
<keyword evidence="9" id="KW-0325">Glycoprotein</keyword>
<comment type="caution">
    <text evidence="13">The sequence shown here is derived from an EMBL/GenBank/DDBJ whole genome shotgun (WGS) entry which is preliminary data.</text>
</comment>
<evidence type="ECO:0000256" key="6">
    <source>
        <dbReference type="ARBA" id="ARBA00022968"/>
    </source>
</evidence>
<comment type="subcellular location">
    <subcellularLocation>
        <location evidence="1">Membrane</location>
        <topology evidence="1">Single-pass type II membrane protein</topology>
    </subcellularLocation>
</comment>
<protein>
    <recommendedName>
        <fullName evidence="15">Beta-1,3-galactosyl-O-glycosyl-glycoprotein beta-1,6-N-acetylglucosaminyltransferase</fullName>
    </recommendedName>
</protein>
<reference evidence="13" key="1">
    <citation type="journal article" date="2023" name="G3 (Bethesda)">
        <title>A reference genome for the long-term kleptoplast-retaining sea slug Elysia crispata morphotype clarki.</title>
        <authorList>
            <person name="Eastman K.E."/>
            <person name="Pendleton A.L."/>
            <person name="Shaikh M.A."/>
            <person name="Suttiyut T."/>
            <person name="Ogas R."/>
            <person name="Tomko P."/>
            <person name="Gavelis G."/>
            <person name="Widhalm J.R."/>
            <person name="Wisecaver J.H."/>
        </authorList>
    </citation>
    <scope>NUCLEOTIDE SEQUENCE</scope>
    <source>
        <strain evidence="13">ECLA1</strain>
    </source>
</reference>
<evidence type="ECO:0000256" key="2">
    <source>
        <dbReference type="ARBA" id="ARBA00004922"/>
    </source>
</evidence>
<dbReference type="EMBL" id="JAWDGP010002021">
    <property type="protein sequence ID" value="KAK3786056.1"/>
    <property type="molecule type" value="Genomic_DNA"/>
</dbReference>
<evidence type="ECO:0000256" key="8">
    <source>
        <dbReference type="ARBA" id="ARBA00023136"/>
    </source>
</evidence>
<dbReference type="GO" id="GO:0008375">
    <property type="term" value="F:acetylglucosaminyltransferase activity"/>
    <property type="evidence" value="ECO:0007669"/>
    <property type="project" value="TreeGrafter"/>
</dbReference>
<keyword evidence="3" id="KW-0328">Glycosyltransferase</keyword>
<dbReference type="GO" id="GO:0016020">
    <property type="term" value="C:membrane"/>
    <property type="evidence" value="ECO:0007669"/>
    <property type="project" value="UniProtKB-SubCell"/>
</dbReference>
<dbReference type="InterPro" id="IPR003406">
    <property type="entry name" value="Glyco_trans_14"/>
</dbReference>
<feature type="region of interest" description="Disordered" evidence="11">
    <location>
        <begin position="282"/>
        <end position="305"/>
    </location>
</feature>
<sequence>MSVYKASSQTCGAQGLVPVARMISLFLVLTTLSIFLAVTLYIRTFNSPRIVAMPESSAKLLGLKPLLARSENSEPSFKVQRFKEMAGLFQQKRVNCSALYLGDQNSTKRAMAIAKVLAAEEERLHFKKDTKQRRQIEKDVEAKILEPEVKKWAWEFLRLTNQWYLNATRDCKWFKQTRGYITSSLTREERDFPIAFSLLVFKDLEMVERLLRSVYRPQNRYCIHVDSKSDPKFFSALKSVAACFPENVRMSSRRVDVRWGTFTVLEPELICMQDLWDMDENTTSDGDKISDRTDNSHQPNTQRKRTKNKWKYFINLTGQEFPLKTNHELVKILKSYKGANNGEGTRKRANKDRWKTKPPHGIIPTKGGVHTLLNRATVNFLLRNDTAKDFIAWLKTTHVPDETLFASIIYNPQLNIPGTYNGKMLFVFGYRANKTPLQKDQCSDSTTVGEAQECQQLFCSCPFPENH</sequence>
<evidence type="ECO:0000256" key="4">
    <source>
        <dbReference type="ARBA" id="ARBA00022679"/>
    </source>
</evidence>
<dbReference type="PANTHER" id="PTHR19297">
    <property type="entry name" value="GLYCOSYLTRANSFERASE 14 FAMILY MEMBER"/>
    <property type="match status" value="1"/>
</dbReference>
<keyword evidence="4" id="KW-0808">Transferase</keyword>
<evidence type="ECO:0000256" key="1">
    <source>
        <dbReference type="ARBA" id="ARBA00004606"/>
    </source>
</evidence>
<evidence type="ECO:0000256" key="11">
    <source>
        <dbReference type="SAM" id="MobiDB-lite"/>
    </source>
</evidence>
<feature type="compositionally biased region" description="Basic residues" evidence="11">
    <location>
        <begin position="347"/>
        <end position="358"/>
    </location>
</feature>
<evidence type="ECO:0000256" key="10">
    <source>
        <dbReference type="ARBA" id="ARBA00038150"/>
    </source>
</evidence>
<organism evidence="13 14">
    <name type="scientific">Elysia crispata</name>
    <name type="common">lettuce slug</name>
    <dbReference type="NCBI Taxonomy" id="231223"/>
    <lineage>
        <taxon>Eukaryota</taxon>
        <taxon>Metazoa</taxon>
        <taxon>Spiralia</taxon>
        <taxon>Lophotrochozoa</taxon>
        <taxon>Mollusca</taxon>
        <taxon>Gastropoda</taxon>
        <taxon>Heterobranchia</taxon>
        <taxon>Euthyneura</taxon>
        <taxon>Panpulmonata</taxon>
        <taxon>Sacoglossa</taxon>
        <taxon>Placobranchoidea</taxon>
        <taxon>Plakobranchidae</taxon>
        <taxon>Elysia</taxon>
    </lineage>
</organism>
<keyword evidence="8 12" id="KW-0472">Membrane</keyword>
<accession>A0AAE1AFE3</accession>
<keyword evidence="14" id="KW-1185">Reference proteome</keyword>
<comment type="pathway">
    <text evidence="2">Protein modification; protein glycosylation.</text>
</comment>
<dbReference type="PANTHER" id="PTHR19297:SF185">
    <property type="entry name" value="BETA-1,3-GALACTOSYL-O-GLYCOSYL-GLYCOPROTEIN BETA-1,6-N-ACETYLGLUCOSAMINYLTRANSFERASE 3"/>
    <property type="match status" value="1"/>
</dbReference>
<evidence type="ECO:0000256" key="5">
    <source>
        <dbReference type="ARBA" id="ARBA00022692"/>
    </source>
</evidence>
<evidence type="ECO:0000256" key="7">
    <source>
        <dbReference type="ARBA" id="ARBA00022989"/>
    </source>
</evidence>
<evidence type="ECO:0000313" key="13">
    <source>
        <dbReference type="EMBL" id="KAK3786056.1"/>
    </source>
</evidence>
<evidence type="ECO:0000256" key="9">
    <source>
        <dbReference type="ARBA" id="ARBA00023180"/>
    </source>
</evidence>
<dbReference type="Proteomes" id="UP001283361">
    <property type="component" value="Unassembled WGS sequence"/>
</dbReference>
<keyword evidence="6" id="KW-0735">Signal-anchor</keyword>
<evidence type="ECO:0008006" key="15">
    <source>
        <dbReference type="Google" id="ProtNLM"/>
    </source>
</evidence>
<feature type="transmembrane region" description="Helical" evidence="12">
    <location>
        <begin position="22"/>
        <end position="42"/>
    </location>
</feature>
<proteinExistence type="inferred from homology"/>